<dbReference type="GeneID" id="26643767"/>
<reference evidence="1 2" key="1">
    <citation type="journal article" date="2011" name="Microbiology">
        <title>The Pseudomonas aeruginosa generalized transducing phage phiPA3 is a new member of the phiKZ-like group of 'jumbo' phages, and infects model laboratory strains and clinical isolates from cystic fibrosis patients.</title>
        <authorList>
            <person name="Monson R."/>
            <person name="Foulds I."/>
            <person name="Foweraker J."/>
            <person name="Welch M."/>
            <person name="Salmond G.P."/>
        </authorList>
    </citation>
    <scope>NUCLEOTIDE SEQUENCE [LARGE SCALE GENOMIC DNA]</scope>
</reference>
<accession>F8SJ82</accession>
<gene>
    <name evidence="1" type="primary">239</name>
</gene>
<evidence type="ECO:0000313" key="2">
    <source>
        <dbReference type="Proteomes" id="UP000008388"/>
    </source>
</evidence>
<dbReference type="KEGG" id="vg:26643767"/>
<keyword evidence="2" id="KW-1185">Reference proteome</keyword>
<protein>
    <submittedName>
        <fullName evidence="1">Uncharacterized protein 239</fullName>
    </submittedName>
</protein>
<proteinExistence type="predicted"/>
<sequence length="275" mass="31246">MSSEVQPNILGARYTHCFIRITGDLEGARSFFYIEDVDGLGLRKTEEQQEAKVFRNDFVDTLWLPLIKKHLMASYDRTKGNHIWSIHVVPLVVVETDTRHFHLEVNADESAEYVTPETEIDPNKLVVAETFSNEHLNELTVEGELKPLDPELLYSNSSFIEKSIRSVAQVPPPDAFETYEEHSAYDVIQALRRVGELSKVQSITGSHQHTFHMETNDEGSFVIHKVSIPGIVSPTEWGDLIEKAKASGWYNLSAEQYGKGSATYQVLNLWRKLDI</sequence>
<dbReference type="EMBL" id="HQ630627">
    <property type="protein sequence ID" value="AEH03662.1"/>
    <property type="molecule type" value="Genomic_DNA"/>
</dbReference>
<name>F8SJ82_BPPA3</name>
<dbReference type="Proteomes" id="UP000008388">
    <property type="component" value="Segment"/>
</dbReference>
<organism evidence="1 2">
    <name type="scientific">Pseudomonas phage PhiPA3</name>
    <name type="common">Pseudomonas aeruginosa phage PhiPA3</name>
    <dbReference type="NCBI Taxonomy" id="998086"/>
    <lineage>
        <taxon>Viruses</taxon>
        <taxon>Duplodnaviria</taxon>
        <taxon>Heunggongvirae</taxon>
        <taxon>Uroviricota</taxon>
        <taxon>Caudoviricetes</taxon>
        <taxon>Chimalliviridae</taxon>
        <taxon>Miltoncavirus</taxon>
        <taxon>Miltoncavirus PhiPA3</taxon>
    </lineage>
</organism>
<dbReference type="RefSeq" id="YP_009217318.1">
    <property type="nucleotide sequence ID" value="NC_028999.1"/>
</dbReference>
<organismHost>
    <name type="scientific">Pseudomonas aeruginosa</name>
    <dbReference type="NCBI Taxonomy" id="287"/>
</organismHost>
<evidence type="ECO:0000313" key="1">
    <source>
        <dbReference type="EMBL" id="AEH03662.1"/>
    </source>
</evidence>